<dbReference type="GO" id="GO:0015627">
    <property type="term" value="C:type II protein secretion system complex"/>
    <property type="evidence" value="ECO:0007669"/>
    <property type="project" value="InterPro"/>
</dbReference>
<evidence type="ECO:0000313" key="11">
    <source>
        <dbReference type="Proteomes" id="UP000538292"/>
    </source>
</evidence>
<accession>A0A7W1XUC9</accession>
<dbReference type="GO" id="GO:0005886">
    <property type="term" value="C:plasma membrane"/>
    <property type="evidence" value="ECO:0007669"/>
    <property type="project" value="UniProtKB-SubCell"/>
</dbReference>
<dbReference type="InterPro" id="IPR022346">
    <property type="entry name" value="T2SS_GspH"/>
</dbReference>
<dbReference type="Proteomes" id="UP000538292">
    <property type="component" value="Unassembled WGS sequence"/>
</dbReference>
<evidence type="ECO:0000256" key="2">
    <source>
        <dbReference type="ARBA" id="ARBA00022475"/>
    </source>
</evidence>
<evidence type="ECO:0000256" key="8">
    <source>
        <dbReference type="SAM" id="Phobius"/>
    </source>
</evidence>
<evidence type="ECO:0000256" key="5">
    <source>
        <dbReference type="ARBA" id="ARBA00022692"/>
    </source>
</evidence>
<keyword evidence="6 8" id="KW-1133">Transmembrane helix</keyword>
<dbReference type="Pfam" id="PF12019">
    <property type="entry name" value="GspH"/>
    <property type="match status" value="1"/>
</dbReference>
<sequence>MIKNRPGNRGEAGWSLIETVFTLFLFGLLFSLCMPAISVIAERVERMLLMQELASRLQLAQTEAMSKETEVTVRLVSAQNEVHIVQNETVLRKIRIPPLYRLTSNYPRQSFVYRETGQVQGGTLSLYSGKRLVGRLVIQVASGLPKVEMVSCAL</sequence>
<reference evidence="10 11" key="1">
    <citation type="submission" date="2020-07" db="EMBL/GenBank/DDBJ databases">
        <title>Thermoactinomyces phylogeny.</title>
        <authorList>
            <person name="Dunlap C."/>
        </authorList>
    </citation>
    <scope>NUCLEOTIDE SEQUENCE [LARGE SCALE GENOMIC DNA]</scope>
    <source>
        <strain evidence="10 11">AMNI-1</strain>
    </source>
</reference>
<evidence type="ECO:0000256" key="6">
    <source>
        <dbReference type="ARBA" id="ARBA00022989"/>
    </source>
</evidence>
<evidence type="ECO:0000256" key="7">
    <source>
        <dbReference type="ARBA" id="ARBA00023136"/>
    </source>
</evidence>
<comment type="caution">
    <text evidence="10">The sequence shown here is derived from an EMBL/GenBank/DDBJ whole genome shotgun (WGS) entry which is preliminary data.</text>
</comment>
<feature type="domain" description="General secretion pathway GspH" evidence="9">
    <location>
        <begin position="51"/>
        <end position="131"/>
    </location>
</feature>
<keyword evidence="5 8" id="KW-0812">Transmembrane</keyword>
<dbReference type="EMBL" id="JACEOL010000053">
    <property type="protein sequence ID" value="MBA4603462.1"/>
    <property type="molecule type" value="Genomic_DNA"/>
</dbReference>
<protein>
    <submittedName>
        <fullName evidence="10">GspH/FimT family protein</fullName>
    </submittedName>
</protein>
<name>A0A7W1XUC9_9BACL</name>
<gene>
    <name evidence="10" type="ORF">H2C83_14320</name>
</gene>
<comment type="subcellular location">
    <subcellularLocation>
        <location evidence="1">Cell inner membrane</location>
        <topology evidence="1">Single-pass membrane protein</topology>
    </subcellularLocation>
</comment>
<dbReference type="InterPro" id="IPR045584">
    <property type="entry name" value="Pilin-like"/>
</dbReference>
<dbReference type="GO" id="GO:0015628">
    <property type="term" value="P:protein secretion by the type II secretion system"/>
    <property type="evidence" value="ECO:0007669"/>
    <property type="project" value="InterPro"/>
</dbReference>
<evidence type="ECO:0000256" key="1">
    <source>
        <dbReference type="ARBA" id="ARBA00004377"/>
    </source>
</evidence>
<evidence type="ECO:0000259" key="9">
    <source>
        <dbReference type="Pfam" id="PF12019"/>
    </source>
</evidence>
<keyword evidence="2" id="KW-1003">Cell membrane</keyword>
<evidence type="ECO:0000256" key="4">
    <source>
        <dbReference type="ARBA" id="ARBA00022519"/>
    </source>
</evidence>
<dbReference type="RefSeq" id="WP_181741934.1">
    <property type="nucleotide sequence ID" value="NZ_JACEOL010000053.1"/>
</dbReference>
<keyword evidence="3" id="KW-0488">Methylation</keyword>
<evidence type="ECO:0000313" key="10">
    <source>
        <dbReference type="EMBL" id="MBA4603462.1"/>
    </source>
</evidence>
<keyword evidence="7 8" id="KW-0472">Membrane</keyword>
<keyword evidence="4" id="KW-0997">Cell inner membrane</keyword>
<organism evidence="10 11">
    <name type="scientific">Thermoactinomyces mirandus</name>
    <dbReference type="NCBI Taxonomy" id="2756294"/>
    <lineage>
        <taxon>Bacteria</taxon>
        <taxon>Bacillati</taxon>
        <taxon>Bacillota</taxon>
        <taxon>Bacilli</taxon>
        <taxon>Bacillales</taxon>
        <taxon>Thermoactinomycetaceae</taxon>
        <taxon>Thermoactinomyces</taxon>
    </lineage>
</organism>
<evidence type="ECO:0000256" key="3">
    <source>
        <dbReference type="ARBA" id="ARBA00022481"/>
    </source>
</evidence>
<keyword evidence="11" id="KW-1185">Reference proteome</keyword>
<proteinExistence type="predicted"/>
<dbReference type="AlphaFoldDB" id="A0A7W1XUC9"/>
<dbReference type="SUPFAM" id="SSF54523">
    <property type="entry name" value="Pili subunits"/>
    <property type="match status" value="1"/>
</dbReference>
<feature type="transmembrane region" description="Helical" evidence="8">
    <location>
        <begin position="20"/>
        <end position="41"/>
    </location>
</feature>